<evidence type="ECO:0000259" key="4">
    <source>
        <dbReference type="SMART" id="SM01002"/>
    </source>
</evidence>
<dbReference type="EC" id="1.4.1.1" evidence="2"/>
<dbReference type="RefSeq" id="WP_107866418.1">
    <property type="nucleotide sequence ID" value="NZ_QAON01000013.1"/>
</dbReference>
<comment type="caution">
    <text evidence="6">The sequence shown here is derived from an EMBL/GenBank/DDBJ whole genome shotgun (WGS) entry which is preliminary data.</text>
</comment>
<keyword evidence="7" id="KW-1185">Reference proteome</keyword>
<reference evidence="6 7" key="1">
    <citation type="submission" date="2018-04" db="EMBL/GenBank/DDBJ databases">
        <title>Genomic Encyclopedia of Archaeal and Bacterial Type Strains, Phase II (KMG-II): from individual species to whole genera.</title>
        <authorList>
            <person name="Goeker M."/>
        </authorList>
    </citation>
    <scope>NUCLEOTIDE SEQUENCE [LARGE SCALE GENOMIC DNA]</scope>
    <source>
        <strain evidence="6 7">DSM 5822</strain>
    </source>
</reference>
<dbReference type="AlphaFoldDB" id="A0A2T5IWM2"/>
<proteinExistence type="inferred from homology"/>
<name>A0A2T5IWM2_9GAMM</name>
<dbReference type="EMBL" id="QAON01000013">
    <property type="protein sequence ID" value="PTQ88311.1"/>
    <property type="molecule type" value="Genomic_DNA"/>
</dbReference>
<dbReference type="SUPFAM" id="SSF52283">
    <property type="entry name" value="Formate/glycerate dehydrogenase catalytic domain-like"/>
    <property type="match status" value="1"/>
</dbReference>
<dbReference type="Proteomes" id="UP000244223">
    <property type="component" value="Unassembled WGS sequence"/>
</dbReference>
<keyword evidence="3" id="KW-0560">Oxidoreductase</keyword>
<dbReference type="OrthoDB" id="9804592at2"/>
<comment type="similarity">
    <text evidence="1">Belongs to the AlaDH/PNT family.</text>
</comment>
<evidence type="ECO:0000256" key="2">
    <source>
        <dbReference type="ARBA" id="ARBA00012897"/>
    </source>
</evidence>
<organism evidence="6 7">
    <name type="scientific">Agitococcus lubricus</name>
    <dbReference type="NCBI Taxonomy" id="1077255"/>
    <lineage>
        <taxon>Bacteria</taxon>
        <taxon>Pseudomonadati</taxon>
        <taxon>Pseudomonadota</taxon>
        <taxon>Gammaproteobacteria</taxon>
        <taxon>Moraxellales</taxon>
        <taxon>Moraxellaceae</taxon>
        <taxon>Agitococcus</taxon>
    </lineage>
</organism>
<feature type="domain" description="Alanine dehydrogenase/pyridine nucleotide transhydrogenase NAD(H)-binding" evidence="4">
    <location>
        <begin position="147"/>
        <end position="295"/>
    </location>
</feature>
<dbReference type="Pfam" id="PF01262">
    <property type="entry name" value="AlaDh_PNT_C"/>
    <property type="match status" value="1"/>
</dbReference>
<evidence type="ECO:0000256" key="3">
    <source>
        <dbReference type="ARBA" id="ARBA00023002"/>
    </source>
</evidence>
<dbReference type="GO" id="GO:0000286">
    <property type="term" value="F:alanine dehydrogenase activity"/>
    <property type="evidence" value="ECO:0007669"/>
    <property type="project" value="UniProtKB-EC"/>
</dbReference>
<dbReference type="PANTHER" id="PTHR42795:SF1">
    <property type="entry name" value="ALANINE DEHYDROGENASE"/>
    <property type="match status" value="1"/>
</dbReference>
<dbReference type="Gene3D" id="3.40.50.720">
    <property type="entry name" value="NAD(P)-binding Rossmann-like Domain"/>
    <property type="match status" value="2"/>
</dbReference>
<dbReference type="CDD" id="cd05305">
    <property type="entry name" value="L-AlaDH"/>
    <property type="match status" value="1"/>
</dbReference>
<dbReference type="Pfam" id="PF05222">
    <property type="entry name" value="AlaDh_PNT_N"/>
    <property type="match status" value="1"/>
</dbReference>
<evidence type="ECO:0000256" key="1">
    <source>
        <dbReference type="ARBA" id="ARBA00005689"/>
    </source>
</evidence>
<gene>
    <name evidence="6" type="ORF">C8N29_11378</name>
</gene>
<dbReference type="InterPro" id="IPR007886">
    <property type="entry name" value="AlaDH/PNT_N"/>
</dbReference>
<dbReference type="SMART" id="SM01003">
    <property type="entry name" value="AlaDh_PNT_N"/>
    <property type="match status" value="1"/>
</dbReference>
<evidence type="ECO:0000259" key="5">
    <source>
        <dbReference type="SMART" id="SM01003"/>
    </source>
</evidence>
<dbReference type="InterPro" id="IPR007698">
    <property type="entry name" value="AlaDH/PNT_NAD(H)-bd"/>
</dbReference>
<dbReference type="SUPFAM" id="SSF51735">
    <property type="entry name" value="NAD(P)-binding Rossmann-fold domains"/>
    <property type="match status" value="1"/>
</dbReference>
<evidence type="ECO:0000313" key="7">
    <source>
        <dbReference type="Proteomes" id="UP000244223"/>
    </source>
</evidence>
<dbReference type="SMART" id="SM01002">
    <property type="entry name" value="AlaDh_PNT_C"/>
    <property type="match status" value="1"/>
</dbReference>
<feature type="domain" description="Alanine dehydrogenase/pyridine nucleotide transhydrogenase N-terminal" evidence="5">
    <location>
        <begin position="4"/>
        <end position="135"/>
    </location>
</feature>
<accession>A0A2T5IWM2</accession>
<dbReference type="InterPro" id="IPR036291">
    <property type="entry name" value="NAD(P)-bd_dom_sf"/>
</dbReference>
<sequence length="354" mass="37703">MRIGIPKERKLLESRIALTPSAVATLVLQGHQVFVEQGAGQGSGYHDSDYLAIGAQIAPNLAAVYVNELVVKVKEPTVEELTLLRPRQILFCYLHLAAYPQVLSALLAKKVTGLAFETLTVNQRLPLLAPMSAIAGRLAVQLGSQYLQKQYGGAGVLLSGSGYAQDAGRVMILGAGVAGSQAALLAHALGAEVYVFDRYAPALSALSAQQAAIHTYLYDAEHITQLLAHVDLVIGAVLITGAQAPTLLTQAQQQCLAKGRVIIDIAIDQGGCVEGIHATDWQQPIYWREGIGYIAVTNMPAAVPRSSTQALSAAILPYVLQVAHQELAENPILQTAINVENGIIKHDALRNMTL</sequence>
<dbReference type="GO" id="GO:0005886">
    <property type="term" value="C:plasma membrane"/>
    <property type="evidence" value="ECO:0007669"/>
    <property type="project" value="TreeGrafter"/>
</dbReference>
<protein>
    <recommendedName>
        <fullName evidence="2">alanine dehydrogenase</fullName>
        <ecNumber evidence="2">1.4.1.1</ecNumber>
    </recommendedName>
</protein>
<dbReference type="PANTHER" id="PTHR42795">
    <property type="entry name" value="ALANINE DEHYDROGENASE"/>
    <property type="match status" value="1"/>
</dbReference>
<dbReference type="InterPro" id="IPR008141">
    <property type="entry name" value="Ala_DH"/>
</dbReference>
<dbReference type="GO" id="GO:0042853">
    <property type="term" value="P:L-alanine catabolic process"/>
    <property type="evidence" value="ECO:0007669"/>
    <property type="project" value="InterPro"/>
</dbReference>
<evidence type="ECO:0000313" key="6">
    <source>
        <dbReference type="EMBL" id="PTQ88311.1"/>
    </source>
</evidence>